<reference evidence="6 7" key="1">
    <citation type="journal article" date="2014" name="PLoS ONE">
        <title>Global Analysis of Gene Expression Profiles in Physic Nut (Jatropha curcas L.) Seedlings Exposed to Salt Stress.</title>
        <authorList>
            <person name="Zhang L."/>
            <person name="Zhang C."/>
            <person name="Wu P."/>
            <person name="Chen Y."/>
            <person name="Li M."/>
            <person name="Jiang H."/>
            <person name="Wu G."/>
        </authorList>
    </citation>
    <scope>NUCLEOTIDE SEQUENCE [LARGE SCALE GENOMIC DNA]</scope>
    <source>
        <strain evidence="7">cv. GZQX0401</strain>
        <tissue evidence="6">Young leaves</tissue>
    </source>
</reference>
<dbReference type="InterPro" id="IPR000528">
    <property type="entry name" value="Plant_nsLTP"/>
</dbReference>
<dbReference type="GO" id="GO:0008289">
    <property type="term" value="F:lipid binding"/>
    <property type="evidence" value="ECO:0007669"/>
    <property type="project" value="UniProtKB-KW"/>
</dbReference>
<dbReference type="PRINTS" id="PR00382">
    <property type="entry name" value="LIPIDTRNSFER"/>
</dbReference>
<protein>
    <recommendedName>
        <fullName evidence="3">Non-specific lipid-transfer protein</fullName>
    </recommendedName>
</protein>
<feature type="signal peptide" evidence="4">
    <location>
        <begin position="1"/>
        <end position="16"/>
    </location>
</feature>
<dbReference type="SMART" id="SM00499">
    <property type="entry name" value="AAI"/>
    <property type="match status" value="1"/>
</dbReference>
<dbReference type="Proteomes" id="UP000027138">
    <property type="component" value="Unassembled WGS sequence"/>
</dbReference>
<dbReference type="EMBL" id="KK915662">
    <property type="protein sequence ID" value="KDP20686.1"/>
    <property type="molecule type" value="Genomic_DNA"/>
</dbReference>
<evidence type="ECO:0000313" key="7">
    <source>
        <dbReference type="Proteomes" id="UP000027138"/>
    </source>
</evidence>
<comment type="function">
    <text evidence="3">Plant non-specific lipid-transfer proteins transfer phospholipids as well as galactolipids across membranes. May play a role in wax or cutin deposition in the cell walls of expanding epidermal cells and certain secretory tissues.</text>
</comment>
<dbReference type="SUPFAM" id="SSF47699">
    <property type="entry name" value="Bifunctional inhibitor/lipid-transfer protein/seed storage 2S albumin"/>
    <property type="match status" value="1"/>
</dbReference>
<keyword evidence="2" id="KW-1015">Disulfide bond</keyword>
<dbReference type="Pfam" id="PF00234">
    <property type="entry name" value="Tryp_alpha_amyl"/>
    <property type="match status" value="1"/>
</dbReference>
<dbReference type="STRING" id="180498.A0A067JA90"/>
<dbReference type="Gene3D" id="1.10.110.10">
    <property type="entry name" value="Plant lipid-transfer and hydrophobic proteins"/>
    <property type="match status" value="1"/>
</dbReference>
<accession>A0A067JA90</accession>
<proteinExistence type="inferred from homology"/>
<dbReference type="InterPro" id="IPR036312">
    <property type="entry name" value="Bifun_inhib/LTP/seed_sf"/>
</dbReference>
<dbReference type="GO" id="GO:0006869">
    <property type="term" value="P:lipid transport"/>
    <property type="evidence" value="ECO:0007669"/>
    <property type="project" value="InterPro"/>
</dbReference>
<dbReference type="InterPro" id="IPR016140">
    <property type="entry name" value="Bifunc_inhib/LTP/seed_store"/>
</dbReference>
<evidence type="ECO:0000256" key="3">
    <source>
        <dbReference type="RuleBase" id="RU000628"/>
    </source>
</evidence>
<dbReference type="PANTHER" id="PTHR33076">
    <property type="entry name" value="NON-SPECIFIC LIPID-TRANSFER PROTEIN 2-RELATED"/>
    <property type="match status" value="1"/>
</dbReference>
<gene>
    <name evidence="6" type="ORF">JCGZ_21157</name>
</gene>
<evidence type="ECO:0000256" key="1">
    <source>
        <dbReference type="ARBA" id="ARBA00009748"/>
    </source>
</evidence>
<name>A0A067JA90_JATCU</name>
<evidence type="ECO:0000256" key="4">
    <source>
        <dbReference type="SAM" id="SignalP"/>
    </source>
</evidence>
<sequence length="109" mass="11782">MMGLWSLVLAVLIVSAKPLLASLCQETMTLMPCDPYLVGNDTSPNPPCCAAAQEVSREATTKEVRKRLCECFKLAIPTFGVNTAKAKRLPQLCNVDFPVPIGPDVDCSK</sequence>
<dbReference type="CDD" id="cd01960">
    <property type="entry name" value="nsLTP1"/>
    <property type="match status" value="1"/>
</dbReference>
<dbReference type="OrthoDB" id="1876592at2759"/>
<keyword evidence="3" id="KW-0446">Lipid-binding</keyword>
<dbReference type="AlphaFoldDB" id="A0A067JA90"/>
<feature type="domain" description="Bifunctional inhibitor/plant lipid transfer protein/seed storage helical" evidence="5">
    <location>
        <begin position="24"/>
        <end position="107"/>
    </location>
</feature>
<organism evidence="6 7">
    <name type="scientific">Jatropha curcas</name>
    <name type="common">Barbados nut</name>
    <dbReference type="NCBI Taxonomy" id="180498"/>
    <lineage>
        <taxon>Eukaryota</taxon>
        <taxon>Viridiplantae</taxon>
        <taxon>Streptophyta</taxon>
        <taxon>Embryophyta</taxon>
        <taxon>Tracheophyta</taxon>
        <taxon>Spermatophyta</taxon>
        <taxon>Magnoliopsida</taxon>
        <taxon>eudicotyledons</taxon>
        <taxon>Gunneridae</taxon>
        <taxon>Pentapetalae</taxon>
        <taxon>rosids</taxon>
        <taxon>fabids</taxon>
        <taxon>Malpighiales</taxon>
        <taxon>Euphorbiaceae</taxon>
        <taxon>Crotonoideae</taxon>
        <taxon>Jatropheae</taxon>
        <taxon>Jatropha</taxon>
    </lineage>
</organism>
<evidence type="ECO:0000259" key="5">
    <source>
        <dbReference type="SMART" id="SM00499"/>
    </source>
</evidence>
<keyword evidence="7" id="KW-1185">Reference proteome</keyword>
<keyword evidence="4" id="KW-0732">Signal</keyword>
<comment type="similarity">
    <text evidence="1 3">Belongs to the plant LTP family.</text>
</comment>
<evidence type="ECO:0000256" key="2">
    <source>
        <dbReference type="ARBA" id="ARBA00023157"/>
    </source>
</evidence>
<evidence type="ECO:0000313" key="6">
    <source>
        <dbReference type="EMBL" id="KDP20686.1"/>
    </source>
</evidence>
<keyword evidence="3" id="KW-0813">Transport</keyword>
<feature type="chain" id="PRO_5001638520" description="Non-specific lipid-transfer protein" evidence="4">
    <location>
        <begin position="17"/>
        <end position="109"/>
    </location>
</feature>